<dbReference type="GO" id="GO:0071555">
    <property type="term" value="P:cell wall organization"/>
    <property type="evidence" value="ECO:0007669"/>
    <property type="project" value="UniProtKB-KW"/>
</dbReference>
<dbReference type="OrthoDB" id="1546079at2759"/>
<dbReference type="EC" id="3.2.1.15" evidence="3"/>
<protein>
    <recommendedName>
        <fullName evidence="3">endo-polygalacturonase</fullName>
        <ecNumber evidence="3">3.2.1.15</ecNumber>
    </recommendedName>
</protein>
<evidence type="ECO:0000256" key="11">
    <source>
        <dbReference type="ARBA" id="ARBA00034074"/>
    </source>
</evidence>
<dbReference type="GO" id="GO:0005576">
    <property type="term" value="C:extracellular region"/>
    <property type="evidence" value="ECO:0007669"/>
    <property type="project" value="UniProtKB-SubCell"/>
</dbReference>
<dbReference type="RefSeq" id="XP_024552771.1">
    <property type="nucleotide sequence ID" value="XM_024696960.1"/>
</dbReference>
<dbReference type="PANTHER" id="PTHR31884">
    <property type="entry name" value="POLYGALACTURONASE"/>
    <property type="match status" value="1"/>
</dbReference>
<dbReference type="InterPro" id="IPR050434">
    <property type="entry name" value="Glycosyl_hydrlase_28"/>
</dbReference>
<dbReference type="SUPFAM" id="SSF51126">
    <property type="entry name" value="Pectin lyase-like"/>
    <property type="match status" value="1"/>
</dbReference>
<dbReference type="AlphaFoldDB" id="A0A384K1Y8"/>
<comment type="similarity">
    <text evidence="2 13">Belongs to the glycosyl hydrolase 28 family.</text>
</comment>
<dbReference type="Gene3D" id="2.160.20.10">
    <property type="entry name" value="Single-stranded right-handed beta-helix, Pectin lyase-like"/>
    <property type="match status" value="1"/>
</dbReference>
<evidence type="ECO:0000256" key="2">
    <source>
        <dbReference type="ARBA" id="ARBA00008834"/>
    </source>
</evidence>
<dbReference type="Proteomes" id="UP000001798">
    <property type="component" value="Chromosome 14"/>
</dbReference>
<dbReference type="SMART" id="SM00710">
    <property type="entry name" value="PbH1"/>
    <property type="match status" value="6"/>
</dbReference>
<dbReference type="InterPro" id="IPR012334">
    <property type="entry name" value="Pectin_lyas_fold"/>
</dbReference>
<dbReference type="PANTHER" id="PTHR31884:SF1">
    <property type="entry name" value="POLYGALACTURONASE"/>
    <property type="match status" value="1"/>
</dbReference>
<comment type="catalytic activity">
    <reaction evidence="11">
        <text>(1,4-alpha-D-galacturonosyl)n+m + H2O = (1,4-alpha-D-galacturonosyl)n + (1,4-alpha-D-galacturonosyl)m.</text>
        <dbReference type="EC" id="3.2.1.15"/>
    </reaction>
</comment>
<evidence type="ECO:0000256" key="12">
    <source>
        <dbReference type="PROSITE-ProRule" id="PRU10052"/>
    </source>
</evidence>
<organism evidence="14 15">
    <name type="scientific">Botryotinia fuckeliana (strain B05.10)</name>
    <name type="common">Noble rot fungus</name>
    <name type="synonym">Botrytis cinerea</name>
    <dbReference type="NCBI Taxonomy" id="332648"/>
    <lineage>
        <taxon>Eukaryota</taxon>
        <taxon>Fungi</taxon>
        <taxon>Dikarya</taxon>
        <taxon>Ascomycota</taxon>
        <taxon>Pezizomycotina</taxon>
        <taxon>Leotiomycetes</taxon>
        <taxon>Helotiales</taxon>
        <taxon>Sclerotiniaceae</taxon>
        <taxon>Botrytis</taxon>
    </lineage>
</organism>
<evidence type="ECO:0000313" key="15">
    <source>
        <dbReference type="Proteomes" id="UP000001798"/>
    </source>
</evidence>
<accession>A0A384K1Y8</accession>
<dbReference type="GO" id="GO:0045490">
    <property type="term" value="P:pectin catabolic process"/>
    <property type="evidence" value="ECO:0007669"/>
    <property type="project" value="UniProtKB-ARBA"/>
</dbReference>
<comment type="subcellular location">
    <subcellularLocation>
        <location evidence="1">Secreted</location>
    </subcellularLocation>
</comment>
<keyword evidence="15" id="KW-1185">Reference proteome</keyword>
<evidence type="ECO:0000256" key="3">
    <source>
        <dbReference type="ARBA" id="ARBA00012736"/>
    </source>
</evidence>
<evidence type="ECO:0000256" key="6">
    <source>
        <dbReference type="ARBA" id="ARBA00022737"/>
    </source>
</evidence>
<dbReference type="Pfam" id="PF00295">
    <property type="entry name" value="Glyco_hydro_28"/>
    <property type="match status" value="1"/>
</dbReference>
<dbReference type="FunFam" id="2.160.20.10:FF:000002">
    <property type="entry name" value="Endopolygalacturonase D"/>
    <property type="match status" value="1"/>
</dbReference>
<keyword evidence="5" id="KW-0732">Signal</keyword>
<reference evidence="14 15" key="2">
    <citation type="journal article" date="2012" name="Eukaryot. Cell">
        <title>Genome update of Botrytis cinerea strains B05.10 and T4.</title>
        <authorList>
            <person name="Staats M."/>
            <person name="van Kan J.A."/>
        </authorList>
    </citation>
    <scope>NUCLEOTIDE SEQUENCE [LARGE SCALE GENOMIC DNA]</scope>
    <source>
        <strain evidence="14 15">B05.10</strain>
    </source>
</reference>
<evidence type="ECO:0000256" key="4">
    <source>
        <dbReference type="ARBA" id="ARBA00022525"/>
    </source>
</evidence>
<dbReference type="PROSITE" id="PS00502">
    <property type="entry name" value="POLYGALACTURONASE"/>
    <property type="match status" value="1"/>
</dbReference>
<dbReference type="InterPro" id="IPR006626">
    <property type="entry name" value="PbH1"/>
</dbReference>
<feature type="active site" evidence="12">
    <location>
        <position position="272"/>
    </location>
</feature>
<proteinExistence type="inferred from homology"/>
<keyword evidence="10" id="KW-0961">Cell wall biogenesis/degradation</keyword>
<keyword evidence="8" id="KW-1015">Disulfide bond</keyword>
<evidence type="ECO:0000313" key="14">
    <source>
        <dbReference type="EMBL" id="ATZ56839.1"/>
    </source>
</evidence>
<dbReference type="EMBL" id="CP009818">
    <property type="protein sequence ID" value="ATZ56839.1"/>
    <property type="molecule type" value="Genomic_DNA"/>
</dbReference>
<dbReference type="VEuPathDB" id="FungiDB:Bcin14g00610"/>
<dbReference type="GeneID" id="5428401"/>
<evidence type="ECO:0000256" key="5">
    <source>
        <dbReference type="ARBA" id="ARBA00022729"/>
    </source>
</evidence>
<evidence type="ECO:0000256" key="8">
    <source>
        <dbReference type="ARBA" id="ARBA00023157"/>
    </source>
</evidence>
<sequence length="411" mass="42311">MKDHLRMRNTSMWELKFFYNTVFPIHFTRLHSLCSLKMVHITSLISFLASTALVSAAPGSAPADLDRRAGCTFSTAATAIASKTTCSTIILDSVVVPAGTTLDLTGLKTGTKVIFQGTATFGYSEWEGPLISISGQDIVVTGASGNKIDGGGARWWDGLGSNVSAGKGKVKPKFFSAHKLTGSSSITGLNFLNAPVQCISIGQSVGLSLININIDNSAGDAGNLGHNTDAFDINLSQNIFISGAIVKNQDDCVAVNSGTNITFTGGNCSGGHGLSIGSVGGRSGTGANDVKDVRFLSSTVQKSTNGVRVKTVSDTKGSVTGVTFQDITLIGITGVGIDVQQDYQNGSPTGTPTNGVPITGLTMNNVHGNVIGGQNTYILCANCSGWTWNKVAVTGGTVKKACAGVPTGASC</sequence>
<dbReference type="InterPro" id="IPR011050">
    <property type="entry name" value="Pectin_lyase_fold/virulence"/>
</dbReference>
<evidence type="ECO:0000256" key="13">
    <source>
        <dbReference type="RuleBase" id="RU361169"/>
    </source>
</evidence>
<dbReference type="GO" id="GO:0004650">
    <property type="term" value="F:polygalacturonase activity"/>
    <property type="evidence" value="ECO:0007669"/>
    <property type="project" value="UniProtKB-EC"/>
</dbReference>
<keyword evidence="6" id="KW-0677">Repeat</keyword>
<keyword evidence="4" id="KW-0964">Secreted</keyword>
<reference evidence="14 15" key="3">
    <citation type="journal article" date="2017" name="Mol. Plant Pathol.">
        <title>A gapless genome sequence of the fungus Botrytis cinerea.</title>
        <authorList>
            <person name="Van Kan J.A."/>
            <person name="Stassen J.H."/>
            <person name="Mosbach A."/>
            <person name="Van Der Lee T.A."/>
            <person name="Faino L."/>
            <person name="Farmer A.D."/>
            <person name="Papasotiriou D.G."/>
            <person name="Zhou S."/>
            <person name="Seidl M.F."/>
            <person name="Cottam E."/>
            <person name="Edel D."/>
            <person name="Hahn M."/>
            <person name="Schwartz D.C."/>
            <person name="Dietrich R.A."/>
            <person name="Widdison S."/>
            <person name="Scalliet G."/>
        </authorList>
    </citation>
    <scope>NUCLEOTIDE SEQUENCE [LARGE SCALE GENOMIC DNA]</scope>
    <source>
        <strain evidence="14 15">B05.10</strain>
    </source>
</reference>
<gene>
    <name evidence="14" type="primary">Bcpg2</name>
    <name evidence="14" type="ORF">BCIN_14g00610</name>
</gene>
<evidence type="ECO:0000256" key="9">
    <source>
        <dbReference type="ARBA" id="ARBA00023295"/>
    </source>
</evidence>
<evidence type="ECO:0000256" key="10">
    <source>
        <dbReference type="ARBA" id="ARBA00023316"/>
    </source>
</evidence>
<dbReference type="InterPro" id="IPR000743">
    <property type="entry name" value="Glyco_hydro_28"/>
</dbReference>
<name>A0A384K1Y8_BOTFB</name>
<keyword evidence="9 13" id="KW-0326">Glycosidase</keyword>
<evidence type="ECO:0000256" key="1">
    <source>
        <dbReference type="ARBA" id="ARBA00004613"/>
    </source>
</evidence>
<evidence type="ECO:0000256" key="7">
    <source>
        <dbReference type="ARBA" id="ARBA00022801"/>
    </source>
</evidence>
<keyword evidence="7 13" id="KW-0378">Hydrolase</keyword>
<reference evidence="14 15" key="1">
    <citation type="journal article" date="2011" name="PLoS Genet.">
        <title>Genomic analysis of the necrotrophic fungal pathogens Sclerotinia sclerotiorum and Botrytis cinerea.</title>
        <authorList>
            <person name="Amselem J."/>
            <person name="Cuomo C.A."/>
            <person name="van Kan J.A."/>
            <person name="Viaud M."/>
            <person name="Benito E.P."/>
            <person name="Couloux A."/>
            <person name="Coutinho P.M."/>
            <person name="de Vries R.P."/>
            <person name="Dyer P.S."/>
            <person name="Fillinger S."/>
            <person name="Fournier E."/>
            <person name="Gout L."/>
            <person name="Hahn M."/>
            <person name="Kohn L."/>
            <person name="Lapalu N."/>
            <person name="Plummer K.M."/>
            <person name="Pradier J.M."/>
            <person name="Quevillon E."/>
            <person name="Sharon A."/>
            <person name="Simon A."/>
            <person name="ten Have A."/>
            <person name="Tudzynski B."/>
            <person name="Tudzynski P."/>
            <person name="Wincker P."/>
            <person name="Andrew M."/>
            <person name="Anthouard V."/>
            <person name="Beever R.E."/>
            <person name="Beffa R."/>
            <person name="Benoit I."/>
            <person name="Bouzid O."/>
            <person name="Brault B."/>
            <person name="Chen Z."/>
            <person name="Choquer M."/>
            <person name="Collemare J."/>
            <person name="Cotton P."/>
            <person name="Danchin E.G."/>
            <person name="Da Silva C."/>
            <person name="Gautier A."/>
            <person name="Giraud C."/>
            <person name="Giraud T."/>
            <person name="Gonzalez C."/>
            <person name="Grossetete S."/>
            <person name="Guldener U."/>
            <person name="Henrissat B."/>
            <person name="Howlett B.J."/>
            <person name="Kodira C."/>
            <person name="Kretschmer M."/>
            <person name="Lappartient A."/>
            <person name="Leroch M."/>
            <person name="Levis C."/>
            <person name="Mauceli E."/>
            <person name="Neuveglise C."/>
            <person name="Oeser B."/>
            <person name="Pearson M."/>
            <person name="Poulain J."/>
            <person name="Poussereau N."/>
            <person name="Quesneville H."/>
            <person name="Rascle C."/>
            <person name="Schumacher J."/>
            <person name="Segurens B."/>
            <person name="Sexton A."/>
            <person name="Silva E."/>
            <person name="Sirven C."/>
            <person name="Soanes D.M."/>
            <person name="Talbot N.J."/>
            <person name="Templeton M."/>
            <person name="Yandava C."/>
            <person name="Yarden O."/>
            <person name="Zeng Q."/>
            <person name="Rollins J.A."/>
            <person name="Lebrun M.H."/>
            <person name="Dickman M."/>
        </authorList>
    </citation>
    <scope>NUCLEOTIDE SEQUENCE [LARGE SCALE GENOMIC DNA]</scope>
    <source>
        <strain evidence="14 15">B05.10</strain>
    </source>
</reference>